<gene>
    <name evidence="3" type="ORF">Shyd_66200</name>
</gene>
<keyword evidence="4" id="KW-1185">Reference proteome</keyword>
<dbReference type="EMBL" id="BNDW01000068">
    <property type="protein sequence ID" value="GHI25249.1"/>
    <property type="molecule type" value="Genomic_DNA"/>
</dbReference>
<accession>A0ABQ3PJT1</accession>
<feature type="domain" description="DUF6602" evidence="2">
    <location>
        <begin position="64"/>
        <end position="176"/>
    </location>
</feature>
<dbReference type="CDD" id="cd21173">
    <property type="entry name" value="NucC-like"/>
    <property type="match status" value="1"/>
</dbReference>
<reference evidence="3" key="1">
    <citation type="submission" date="2024-05" db="EMBL/GenBank/DDBJ databases">
        <title>Whole genome shotgun sequence of Streptomyces hydrogenans NBRC 13475.</title>
        <authorList>
            <person name="Komaki H."/>
            <person name="Tamura T."/>
        </authorList>
    </citation>
    <scope>NUCLEOTIDE SEQUENCE</scope>
    <source>
        <strain evidence="3">NBRC 13475</strain>
    </source>
</reference>
<dbReference type="Pfam" id="PF20247">
    <property type="entry name" value="DUF6602"/>
    <property type="match status" value="1"/>
</dbReference>
<protein>
    <recommendedName>
        <fullName evidence="2">DUF6602 domain-containing protein</fullName>
    </recommendedName>
</protein>
<organism evidence="3 4">
    <name type="scientific">Streptomyces hydrogenans</name>
    <dbReference type="NCBI Taxonomy" id="1873719"/>
    <lineage>
        <taxon>Bacteria</taxon>
        <taxon>Bacillati</taxon>
        <taxon>Actinomycetota</taxon>
        <taxon>Actinomycetes</taxon>
        <taxon>Kitasatosporales</taxon>
        <taxon>Streptomycetaceae</taxon>
        <taxon>Streptomyces</taxon>
    </lineage>
</organism>
<dbReference type="Proteomes" id="UP001052739">
    <property type="component" value="Unassembled WGS sequence"/>
</dbReference>
<comment type="caution">
    <text evidence="3">The sequence shown here is derived from an EMBL/GenBank/DDBJ whole genome shotgun (WGS) entry which is preliminary data.</text>
</comment>
<evidence type="ECO:0000313" key="4">
    <source>
        <dbReference type="Proteomes" id="UP001052739"/>
    </source>
</evidence>
<evidence type="ECO:0000256" key="1">
    <source>
        <dbReference type="SAM" id="MobiDB-lite"/>
    </source>
</evidence>
<dbReference type="InterPro" id="IPR046537">
    <property type="entry name" value="DUF6602"/>
</dbReference>
<feature type="compositionally biased region" description="Low complexity" evidence="1">
    <location>
        <begin position="32"/>
        <end position="43"/>
    </location>
</feature>
<evidence type="ECO:0000313" key="3">
    <source>
        <dbReference type="EMBL" id="GHI25249.1"/>
    </source>
</evidence>
<name>A0ABQ3PJT1_9ACTN</name>
<evidence type="ECO:0000259" key="2">
    <source>
        <dbReference type="Pfam" id="PF20247"/>
    </source>
</evidence>
<proteinExistence type="predicted"/>
<sequence>MRPGAQGYPRGQYRRAAFFVVGNNSAKDAPRSRGTSGGTSMSSHDLEDFVAQTASRLAAEYARIRKRSDDHGTSGDEGEANWARIVLEQWLPAGYHVVTKGRILSAKHRGSDPNGAPEISPQIDVLILSPYYPKFLVDSEVKTYLADGVVAAFECKNTLKAKHLAEAAQTAAAVRRITAPRGGTPYRELFGTPIYGVLAHSHVWQEEKSDPVRNVEQALLKGINGLAHPREMLDVVCVADLGTWFPVKLPWVPRQARVGDWSEIEAKLSIPDSYAWTHMVRETATDSPLMTFMSVLMRRLAWEEPRLLPIARYFHEVAPHRINGTGRMWGSEIYSEQVRQVVTGPSWLADDRPWRTGDEWARYMM</sequence>
<feature type="region of interest" description="Disordered" evidence="1">
    <location>
        <begin position="24"/>
        <end position="44"/>
    </location>
</feature>